<proteinExistence type="predicted"/>
<dbReference type="AlphaFoldDB" id="A0A813DSL5"/>
<dbReference type="EMBL" id="CAJNNV010004554">
    <property type="protein sequence ID" value="CAE8590913.1"/>
    <property type="molecule type" value="Genomic_DNA"/>
</dbReference>
<name>A0A813DSL5_POLGL</name>
<feature type="non-terminal residue" evidence="1">
    <location>
        <position position="248"/>
    </location>
</feature>
<comment type="caution">
    <text evidence="1">The sequence shown here is derived from an EMBL/GenBank/DDBJ whole genome shotgun (WGS) entry which is preliminary data.</text>
</comment>
<accession>A0A813DSL5</accession>
<dbReference type="OrthoDB" id="441546at2759"/>
<reference evidence="1" key="1">
    <citation type="submission" date="2021-02" db="EMBL/GenBank/DDBJ databases">
        <authorList>
            <person name="Dougan E. K."/>
            <person name="Rhodes N."/>
            <person name="Thang M."/>
            <person name="Chan C."/>
        </authorList>
    </citation>
    <scope>NUCLEOTIDE SEQUENCE</scope>
</reference>
<sequence>VLGQYAGKVKQAKEAVTKMISQLSPPQARVLIRDIMLPKKAGVGLQVAGLKTIVDLRIPEPLELYCMAWRKGKCQRDVAGNILSKVATSADLAAEEVRHFFEFFDQADQQEDQAYVAGLLLDQLIESSEWSLPFLPQVIAKLALLPGATEKAMKALQQCKSNVTEVVAALTEVLKGARLALRSEPKGSKECSDGKLLSDLSGLMAFSSINSLASHVARMQLMECEPEVLQAHVLELLRRWQDAVQAED</sequence>
<gene>
    <name evidence="1" type="ORF">PGLA1383_LOCUS9618</name>
</gene>
<keyword evidence="2" id="KW-1185">Reference proteome</keyword>
<protein>
    <submittedName>
        <fullName evidence="1">Uncharacterized protein</fullName>
    </submittedName>
</protein>
<evidence type="ECO:0000313" key="2">
    <source>
        <dbReference type="Proteomes" id="UP000654075"/>
    </source>
</evidence>
<evidence type="ECO:0000313" key="1">
    <source>
        <dbReference type="EMBL" id="CAE8590913.1"/>
    </source>
</evidence>
<feature type="non-terminal residue" evidence="1">
    <location>
        <position position="1"/>
    </location>
</feature>
<organism evidence="1 2">
    <name type="scientific">Polarella glacialis</name>
    <name type="common">Dinoflagellate</name>
    <dbReference type="NCBI Taxonomy" id="89957"/>
    <lineage>
        <taxon>Eukaryota</taxon>
        <taxon>Sar</taxon>
        <taxon>Alveolata</taxon>
        <taxon>Dinophyceae</taxon>
        <taxon>Suessiales</taxon>
        <taxon>Suessiaceae</taxon>
        <taxon>Polarella</taxon>
    </lineage>
</organism>
<dbReference type="Proteomes" id="UP000654075">
    <property type="component" value="Unassembled WGS sequence"/>
</dbReference>